<feature type="transmembrane region" description="Helical" evidence="2">
    <location>
        <begin position="316"/>
        <end position="334"/>
    </location>
</feature>
<proteinExistence type="predicted"/>
<dbReference type="GO" id="GO:0005886">
    <property type="term" value="C:plasma membrane"/>
    <property type="evidence" value="ECO:0007669"/>
    <property type="project" value="TreeGrafter"/>
</dbReference>
<evidence type="ECO:0000256" key="1">
    <source>
        <dbReference type="SAM" id="MobiDB-lite"/>
    </source>
</evidence>
<dbReference type="NCBIfam" id="NF008712">
    <property type="entry name" value="PRK11715.1-1"/>
    <property type="match status" value="1"/>
</dbReference>
<dbReference type="Pfam" id="PF06123">
    <property type="entry name" value="CreD"/>
    <property type="match status" value="1"/>
</dbReference>
<dbReference type="InterPro" id="IPR010364">
    <property type="entry name" value="Uncharacterised_IM_CreD"/>
</dbReference>
<dbReference type="RefSeq" id="WP_150031700.1">
    <property type="nucleotide sequence ID" value="NZ_VWSH01000001.1"/>
</dbReference>
<protein>
    <submittedName>
        <fullName evidence="3">Cell envelope integrity protein CreD</fullName>
    </submittedName>
</protein>
<feature type="region of interest" description="Disordered" evidence="1">
    <location>
        <begin position="1"/>
        <end position="23"/>
    </location>
</feature>
<name>A0A5M6CPN8_9BACT</name>
<keyword evidence="2" id="KW-0472">Membrane</keyword>
<dbReference type="PANTHER" id="PTHR30092">
    <property type="entry name" value="INNER MEMBRANE PROTEIN CRED"/>
    <property type="match status" value="1"/>
</dbReference>
<reference evidence="3 4" key="1">
    <citation type="submission" date="2019-09" db="EMBL/GenBank/DDBJ databases">
        <title>Genome sequence and assembly of Taibaiella sp.</title>
        <authorList>
            <person name="Chhetri G."/>
        </authorList>
    </citation>
    <scope>NUCLEOTIDE SEQUENCE [LARGE SCALE GENOMIC DNA]</scope>
    <source>
        <strain evidence="3 4">KVB11</strain>
    </source>
</reference>
<feature type="transmembrane region" description="Helical" evidence="2">
    <location>
        <begin position="423"/>
        <end position="442"/>
    </location>
</feature>
<gene>
    <name evidence="3" type="primary">creD</name>
    <name evidence="3" type="ORF">F0919_05485</name>
</gene>
<comment type="caution">
    <text evidence="3">The sequence shown here is derived from an EMBL/GenBank/DDBJ whole genome shotgun (WGS) entry which is preliminary data.</text>
</comment>
<feature type="transmembrane region" description="Helical" evidence="2">
    <location>
        <begin position="398"/>
        <end position="417"/>
    </location>
</feature>
<sequence length="460" mass="51966">MDSFSEENPQQPQQHYNNVRPKPPKFTESNKVLIKAAIIAVLIFLMLIPSSFISSLVKERAERQDEVMKDVSSKWALPQVINGPILILPYIETDNNGNKTAIKKKAYFLPDRLNINGNIQPQERKRSIYAVTLYTSDLSLSGTFNKLNLASLNIMPENVQWSEAQLLIGLNDPSGLEDEAMLNWNNIDKTIESTVTENNIIGNGLVTNIACNPTENFNFNIHLKFKGSEYLYFTPAGKTTSVNIQSPWENPKFDGKYLAANNTKTANGGFNSQWKIPQTARVISQSWIEDRTNLASYAFGVRLIQPIDTYAKTDRAVKYALLFIGLSFTIFFFIEILQKHQIHPLQYFLVGIALTVFYTLLLSLSEYTGFNIAYAIAVLATVSLIGLYVWNIFKTGKIALGFTLALSALYGYIFFLIQLQDYALLFGSIGLFFVVALVMYSSRKVDWYQIGKKELNLNRA</sequence>
<keyword evidence="4" id="KW-1185">Reference proteome</keyword>
<keyword evidence="2" id="KW-1133">Transmembrane helix</keyword>
<evidence type="ECO:0000256" key="2">
    <source>
        <dbReference type="SAM" id="Phobius"/>
    </source>
</evidence>
<dbReference type="EMBL" id="VWSH01000001">
    <property type="protein sequence ID" value="KAA5537124.1"/>
    <property type="molecule type" value="Genomic_DNA"/>
</dbReference>
<dbReference type="PIRSF" id="PIRSF004548">
    <property type="entry name" value="CreD"/>
    <property type="match status" value="1"/>
</dbReference>
<organism evidence="3 4">
    <name type="scientific">Taibaiella lutea</name>
    <dbReference type="NCBI Taxonomy" id="2608001"/>
    <lineage>
        <taxon>Bacteria</taxon>
        <taxon>Pseudomonadati</taxon>
        <taxon>Bacteroidota</taxon>
        <taxon>Chitinophagia</taxon>
        <taxon>Chitinophagales</taxon>
        <taxon>Chitinophagaceae</taxon>
        <taxon>Taibaiella</taxon>
    </lineage>
</organism>
<feature type="transmembrane region" description="Helical" evidence="2">
    <location>
        <begin position="371"/>
        <end position="391"/>
    </location>
</feature>
<dbReference type="PANTHER" id="PTHR30092:SF0">
    <property type="entry name" value="INNER MEMBRANE PROTEIN CRED"/>
    <property type="match status" value="1"/>
</dbReference>
<dbReference type="AlphaFoldDB" id="A0A5M6CPN8"/>
<evidence type="ECO:0000313" key="4">
    <source>
        <dbReference type="Proteomes" id="UP000323632"/>
    </source>
</evidence>
<feature type="transmembrane region" description="Helical" evidence="2">
    <location>
        <begin position="32"/>
        <end position="53"/>
    </location>
</feature>
<dbReference type="Proteomes" id="UP000323632">
    <property type="component" value="Unassembled WGS sequence"/>
</dbReference>
<evidence type="ECO:0000313" key="3">
    <source>
        <dbReference type="EMBL" id="KAA5537124.1"/>
    </source>
</evidence>
<keyword evidence="2" id="KW-0812">Transmembrane</keyword>
<feature type="transmembrane region" description="Helical" evidence="2">
    <location>
        <begin position="346"/>
        <end position="365"/>
    </location>
</feature>
<feature type="compositionally biased region" description="Polar residues" evidence="1">
    <location>
        <begin position="1"/>
        <end position="17"/>
    </location>
</feature>
<accession>A0A5M6CPN8</accession>